<organism evidence="8 9">
    <name type="scientific">Littorina saxatilis</name>
    <dbReference type="NCBI Taxonomy" id="31220"/>
    <lineage>
        <taxon>Eukaryota</taxon>
        <taxon>Metazoa</taxon>
        <taxon>Spiralia</taxon>
        <taxon>Lophotrochozoa</taxon>
        <taxon>Mollusca</taxon>
        <taxon>Gastropoda</taxon>
        <taxon>Caenogastropoda</taxon>
        <taxon>Littorinimorpha</taxon>
        <taxon>Littorinoidea</taxon>
        <taxon>Littorinidae</taxon>
        <taxon>Littorina</taxon>
    </lineage>
</organism>
<reference evidence="8 9" key="1">
    <citation type="submission" date="2024-02" db="EMBL/GenBank/DDBJ databases">
        <title>Chromosome-scale genome assembly of the rough periwinkle Littorina saxatilis.</title>
        <authorList>
            <person name="De Jode A."/>
            <person name="Faria R."/>
            <person name="Formenti G."/>
            <person name="Sims Y."/>
            <person name="Smith T.P."/>
            <person name="Tracey A."/>
            <person name="Wood J.M.D."/>
            <person name="Zagrodzka Z.B."/>
            <person name="Johannesson K."/>
            <person name="Butlin R.K."/>
            <person name="Leder E.H."/>
        </authorList>
    </citation>
    <scope>NUCLEOTIDE SEQUENCE [LARGE SCALE GENOMIC DNA]</scope>
    <source>
        <strain evidence="8">Snail1</strain>
        <tissue evidence="8">Muscle</tissue>
    </source>
</reference>
<evidence type="ECO:0000259" key="7">
    <source>
        <dbReference type="PROSITE" id="PS50049"/>
    </source>
</evidence>
<dbReference type="GO" id="GO:0005164">
    <property type="term" value="F:tumor necrosis factor receptor binding"/>
    <property type="evidence" value="ECO:0007669"/>
    <property type="project" value="InterPro"/>
</dbReference>
<accession>A0AAN9AQ15</accession>
<sequence>MSGVRGGTYENPSETNNGLIHGSNPIATTHYTRIDSVSSASDSTLAGRNPSASQSLIHIQGAGDQPGGSSPMPTDALERVESTNRRMRCTFFICIFVLIVYAATIAWFIAKNELQPSSSASSSSLSSEPKQDNCVTDGELDQFKRLWDPEDGNTFLDVLMNSGDFTKKGHQICFHSLKWVPLIMGKINVAVDESVKYIERQQEKLNETVRVYTSLNATKHDCNKDAVSSPIDATDPSKSVYAHFFCDTNDDDTSDDYSSGMKSLKWLRESTKQSSKRGMDVNIRTGEFTIRHSGFYFLYSHVTFKPDQNIEHHVVKRSHESTTLLKSHSGPASFLQGVFMLKQNDSISVRATTKELYRGDDRSTYFGAYLIRT</sequence>
<comment type="similarity">
    <text evidence="2">Belongs to the tumor necrosis factor family.</text>
</comment>
<evidence type="ECO:0000256" key="5">
    <source>
        <dbReference type="SAM" id="MobiDB-lite"/>
    </source>
</evidence>
<feature type="domain" description="THD" evidence="7">
    <location>
        <begin position="240"/>
        <end position="371"/>
    </location>
</feature>
<dbReference type="EMBL" id="JBAMIC010000024">
    <property type="protein sequence ID" value="KAK7090805.1"/>
    <property type="molecule type" value="Genomic_DNA"/>
</dbReference>
<keyword evidence="4 6" id="KW-0472">Membrane</keyword>
<dbReference type="InterPro" id="IPR006052">
    <property type="entry name" value="TNF_dom"/>
</dbReference>
<evidence type="ECO:0000313" key="9">
    <source>
        <dbReference type="Proteomes" id="UP001374579"/>
    </source>
</evidence>
<dbReference type="PANTHER" id="PTHR11471">
    <property type="entry name" value="TUMOR NECROSIS FACTOR FAMILY MEMBER"/>
    <property type="match status" value="1"/>
</dbReference>
<evidence type="ECO:0000256" key="6">
    <source>
        <dbReference type="SAM" id="Phobius"/>
    </source>
</evidence>
<dbReference type="GO" id="GO:0006955">
    <property type="term" value="P:immune response"/>
    <property type="evidence" value="ECO:0007669"/>
    <property type="project" value="InterPro"/>
</dbReference>
<feature type="transmembrane region" description="Helical" evidence="6">
    <location>
        <begin position="89"/>
        <end position="110"/>
    </location>
</feature>
<gene>
    <name evidence="8" type="ORF">V1264_010557</name>
</gene>
<keyword evidence="6" id="KW-0812">Transmembrane</keyword>
<keyword evidence="3" id="KW-0202">Cytokine</keyword>
<keyword evidence="9" id="KW-1185">Reference proteome</keyword>
<feature type="region of interest" description="Disordered" evidence="5">
    <location>
        <begin position="1"/>
        <end position="24"/>
    </location>
</feature>
<name>A0AAN9AQ15_9CAEN</name>
<comment type="caution">
    <text evidence="8">The sequence shown here is derived from an EMBL/GenBank/DDBJ whole genome shotgun (WGS) entry which is preliminary data.</text>
</comment>
<dbReference type="GO" id="GO:0016020">
    <property type="term" value="C:membrane"/>
    <property type="evidence" value="ECO:0007669"/>
    <property type="project" value="UniProtKB-SubCell"/>
</dbReference>
<protein>
    <recommendedName>
        <fullName evidence="7">THD domain-containing protein</fullName>
    </recommendedName>
</protein>
<evidence type="ECO:0000313" key="8">
    <source>
        <dbReference type="EMBL" id="KAK7090805.1"/>
    </source>
</evidence>
<dbReference type="SMART" id="SM00207">
    <property type="entry name" value="TNF"/>
    <property type="match status" value="1"/>
</dbReference>
<dbReference type="PANTHER" id="PTHR11471:SF13">
    <property type="entry name" value="TNF FAMILY PROFILE DOMAIN-CONTAINING PROTEIN"/>
    <property type="match status" value="1"/>
</dbReference>
<dbReference type="Gene3D" id="2.60.120.40">
    <property type="match status" value="1"/>
</dbReference>
<evidence type="ECO:0000256" key="3">
    <source>
        <dbReference type="ARBA" id="ARBA00022514"/>
    </source>
</evidence>
<proteinExistence type="inferred from homology"/>
<dbReference type="AlphaFoldDB" id="A0AAN9AQ15"/>
<dbReference type="GO" id="GO:0005125">
    <property type="term" value="F:cytokine activity"/>
    <property type="evidence" value="ECO:0007669"/>
    <property type="project" value="UniProtKB-KW"/>
</dbReference>
<dbReference type="GO" id="GO:0005615">
    <property type="term" value="C:extracellular space"/>
    <property type="evidence" value="ECO:0007669"/>
    <property type="project" value="UniProtKB-KW"/>
</dbReference>
<dbReference type="InterPro" id="IPR008983">
    <property type="entry name" value="Tumour_necrosis_fac-like_dom"/>
</dbReference>
<evidence type="ECO:0000256" key="1">
    <source>
        <dbReference type="ARBA" id="ARBA00004370"/>
    </source>
</evidence>
<dbReference type="PROSITE" id="PS50049">
    <property type="entry name" value="THD_2"/>
    <property type="match status" value="1"/>
</dbReference>
<evidence type="ECO:0000256" key="2">
    <source>
        <dbReference type="ARBA" id="ARBA00008670"/>
    </source>
</evidence>
<keyword evidence="6" id="KW-1133">Transmembrane helix</keyword>
<dbReference type="SUPFAM" id="SSF49842">
    <property type="entry name" value="TNF-like"/>
    <property type="match status" value="1"/>
</dbReference>
<comment type="subcellular location">
    <subcellularLocation>
        <location evidence="1">Membrane</location>
    </subcellularLocation>
</comment>
<dbReference type="Proteomes" id="UP001374579">
    <property type="component" value="Unassembled WGS sequence"/>
</dbReference>
<dbReference type="Pfam" id="PF00229">
    <property type="entry name" value="TNF"/>
    <property type="match status" value="1"/>
</dbReference>
<evidence type="ECO:0000256" key="4">
    <source>
        <dbReference type="ARBA" id="ARBA00023136"/>
    </source>
</evidence>